<proteinExistence type="predicted"/>
<sequence>MNTLSEVQDSGFVLFVFYNADPNTRNEDRHGIFHVMGEVQCVTPSSAVQTSSCIPRPKIIPTANVVEMFGFIPIVTHDCPKNY</sequence>
<dbReference type="EMBL" id="BGPR01008824">
    <property type="protein sequence ID" value="GBN36355.1"/>
    <property type="molecule type" value="Genomic_DNA"/>
</dbReference>
<dbReference type="Proteomes" id="UP000499080">
    <property type="component" value="Unassembled WGS sequence"/>
</dbReference>
<gene>
    <name evidence="1" type="ORF">AVEN_191373_1</name>
</gene>
<evidence type="ECO:0000313" key="2">
    <source>
        <dbReference type="Proteomes" id="UP000499080"/>
    </source>
</evidence>
<organism evidence="1 2">
    <name type="scientific">Araneus ventricosus</name>
    <name type="common">Orbweaver spider</name>
    <name type="synonym">Epeira ventricosa</name>
    <dbReference type="NCBI Taxonomy" id="182803"/>
    <lineage>
        <taxon>Eukaryota</taxon>
        <taxon>Metazoa</taxon>
        <taxon>Ecdysozoa</taxon>
        <taxon>Arthropoda</taxon>
        <taxon>Chelicerata</taxon>
        <taxon>Arachnida</taxon>
        <taxon>Araneae</taxon>
        <taxon>Araneomorphae</taxon>
        <taxon>Entelegynae</taxon>
        <taxon>Araneoidea</taxon>
        <taxon>Araneidae</taxon>
        <taxon>Araneus</taxon>
    </lineage>
</organism>
<keyword evidence="2" id="KW-1185">Reference proteome</keyword>
<dbReference type="AlphaFoldDB" id="A0A4Y2NAD8"/>
<reference evidence="1 2" key="1">
    <citation type="journal article" date="2019" name="Sci. Rep.">
        <title>Orb-weaving spider Araneus ventricosus genome elucidates the spidroin gene catalogue.</title>
        <authorList>
            <person name="Kono N."/>
            <person name="Nakamura H."/>
            <person name="Ohtoshi R."/>
            <person name="Moran D.A.P."/>
            <person name="Shinohara A."/>
            <person name="Yoshida Y."/>
            <person name="Fujiwara M."/>
            <person name="Mori M."/>
            <person name="Tomita M."/>
            <person name="Arakawa K."/>
        </authorList>
    </citation>
    <scope>NUCLEOTIDE SEQUENCE [LARGE SCALE GENOMIC DNA]</scope>
</reference>
<accession>A0A4Y2NAD8</accession>
<protein>
    <submittedName>
        <fullName evidence="1">Uncharacterized protein</fullName>
    </submittedName>
</protein>
<dbReference type="OrthoDB" id="10069752at2759"/>
<evidence type="ECO:0000313" key="1">
    <source>
        <dbReference type="EMBL" id="GBN36355.1"/>
    </source>
</evidence>
<name>A0A4Y2NAD8_ARAVE</name>
<comment type="caution">
    <text evidence="1">The sequence shown here is derived from an EMBL/GenBank/DDBJ whole genome shotgun (WGS) entry which is preliminary data.</text>
</comment>